<evidence type="ECO:0000313" key="1">
    <source>
        <dbReference type="EMBL" id="KKM87156.1"/>
    </source>
</evidence>
<dbReference type="AlphaFoldDB" id="A0A0F9LIZ1"/>
<dbReference type="EMBL" id="LAZR01007147">
    <property type="protein sequence ID" value="KKM87156.1"/>
    <property type="molecule type" value="Genomic_DNA"/>
</dbReference>
<sequence>MGCKSIATLSLRNFSLDKMYDEDYSLQQIRHIFNQLDKNWRTLDQKHATLLEDIYDYLEESYYNCWVCGVYFEDHAFTDPNQTRHECYGCFSDLFS</sequence>
<accession>A0A0F9LIZ1</accession>
<protein>
    <submittedName>
        <fullName evidence="1">Uncharacterized protein</fullName>
    </submittedName>
</protein>
<organism evidence="1">
    <name type="scientific">marine sediment metagenome</name>
    <dbReference type="NCBI Taxonomy" id="412755"/>
    <lineage>
        <taxon>unclassified sequences</taxon>
        <taxon>metagenomes</taxon>
        <taxon>ecological metagenomes</taxon>
    </lineage>
</organism>
<comment type="caution">
    <text evidence="1">The sequence shown here is derived from an EMBL/GenBank/DDBJ whole genome shotgun (WGS) entry which is preliminary data.</text>
</comment>
<reference evidence="1" key="1">
    <citation type="journal article" date="2015" name="Nature">
        <title>Complex archaea that bridge the gap between prokaryotes and eukaryotes.</title>
        <authorList>
            <person name="Spang A."/>
            <person name="Saw J.H."/>
            <person name="Jorgensen S.L."/>
            <person name="Zaremba-Niedzwiedzka K."/>
            <person name="Martijn J."/>
            <person name="Lind A.E."/>
            <person name="van Eijk R."/>
            <person name="Schleper C."/>
            <person name="Guy L."/>
            <person name="Ettema T.J."/>
        </authorList>
    </citation>
    <scope>NUCLEOTIDE SEQUENCE</scope>
</reference>
<proteinExistence type="predicted"/>
<gene>
    <name evidence="1" type="ORF">LCGC14_1271780</name>
</gene>
<name>A0A0F9LIZ1_9ZZZZ</name>